<proteinExistence type="inferred from homology"/>
<dbReference type="Pfam" id="PF03676">
    <property type="entry name" value="PHAF1"/>
    <property type="match status" value="2"/>
</dbReference>
<feature type="region of interest" description="Disordered" evidence="2">
    <location>
        <begin position="369"/>
        <end position="389"/>
    </location>
</feature>
<feature type="region of interest" description="Disordered" evidence="2">
    <location>
        <begin position="561"/>
        <end position="591"/>
    </location>
</feature>
<evidence type="ECO:0000313" key="4">
    <source>
        <dbReference type="EMBL" id="SPO02412.1"/>
    </source>
</evidence>
<dbReference type="GO" id="GO:0043001">
    <property type="term" value="P:Golgi to plasma membrane protein transport"/>
    <property type="evidence" value="ECO:0007669"/>
    <property type="project" value="TreeGrafter"/>
</dbReference>
<organism evidence="4 5">
    <name type="scientific">Cephalotrichum gorgonifer</name>
    <dbReference type="NCBI Taxonomy" id="2041049"/>
    <lineage>
        <taxon>Eukaryota</taxon>
        <taxon>Fungi</taxon>
        <taxon>Dikarya</taxon>
        <taxon>Ascomycota</taxon>
        <taxon>Pezizomycotina</taxon>
        <taxon>Sordariomycetes</taxon>
        <taxon>Hypocreomycetidae</taxon>
        <taxon>Microascales</taxon>
        <taxon>Microascaceae</taxon>
        <taxon>Cephalotrichum</taxon>
    </lineage>
</organism>
<feature type="domain" description="DUF1868" evidence="3">
    <location>
        <begin position="28"/>
        <end position="127"/>
    </location>
</feature>
<dbReference type="Proteomes" id="UP001187682">
    <property type="component" value="Unassembled WGS sequence"/>
</dbReference>
<accession>A0AAE8N088</accession>
<comment type="caution">
    <text evidence="4">The sequence shown here is derived from an EMBL/GenBank/DDBJ whole genome shotgun (WGS) entry which is preliminary data.</text>
</comment>
<protein>
    <submittedName>
        <fullName evidence="4">Related to UPF0183 domain protein</fullName>
    </submittedName>
</protein>
<dbReference type="AlphaFoldDB" id="A0AAE8N088"/>
<comment type="similarity">
    <text evidence="1">Belongs to the PHAF1 family.</text>
</comment>
<sequence>MAITPLSNAEPPAAPEERPPYPLGIPSKFNANGVVQRFSGNTTLCHLPPTSPLLPALHKLYATLGSHPTLSKIIHLLPPPSWHMTILDGAREEECEPNMWPPGLEKRPVPEATADFAKRLREFGLNLEAEGLAPPYKMKIPGFIEPIVGIGLQVEGATPEEEKRMRRLRDRLADTLGFRAPNHETYGFHISVAYLLRHADGDDGIELKRVLREASPEVEMQIELGSVEFCTFENMLEFPRLFYLGDKEEESRRNDDTPLALISSIRGRPATSGGGTMVLFTGQLYPKRGLGFLALGASLHDILTRLKAEPTRFPKLDLIYSREEPVHNPVTVTLPANGLRLRFDGPEQRLRLVEVVDFTKNHITFNDRDLLRPPAAGTPSGGSSGTPSGPSFKHIYHKLLGPTYAGEYIEPEDGSADGIYVLSYPGVAFTFKLPASAYSPERDVVSLLSASPNQIATSLAVFDGPSWAEARETLWTAVLPSVKSNPALPRSKDTYPDEISLIRIHGGGKLQLFRKWTNSSFWITLSETTPQDLVAELGPPNAIYRKSDKRMTIHKLRTVAGQNESGERGRVDDMTDTDQSSVMTGSDDANDEEVLEEEASGHISGECFYNYFYLGFDVLVSTPVQPSRAPPCPDGDASAPPERQFKSYAPDKLVATKIVLHGNIPGSYEFNRHRRCRWDIAYLEGPTPDSDAPPNSESRFPKIEEQLNERWRGTYQPGDGDARQRGMVLNRGWGDSPGSSCELLGGWEDSSGTAAAAGLPKKADGSDDSTTTLYGFPGLVFEVLGNGYINTVTVF</sequence>
<dbReference type="InterPro" id="IPR039156">
    <property type="entry name" value="PHAF1/BROMI"/>
</dbReference>
<evidence type="ECO:0000256" key="2">
    <source>
        <dbReference type="SAM" id="MobiDB-lite"/>
    </source>
</evidence>
<dbReference type="Gene3D" id="3.90.1140.10">
    <property type="entry name" value="Cyclic phosphodiesterase"/>
    <property type="match status" value="1"/>
</dbReference>
<dbReference type="InterPro" id="IPR015069">
    <property type="entry name" value="2H-PEstase_DUF1868"/>
</dbReference>
<dbReference type="PANTHER" id="PTHR13465">
    <property type="entry name" value="UPF0183 PROTEIN"/>
    <property type="match status" value="1"/>
</dbReference>
<evidence type="ECO:0000256" key="1">
    <source>
        <dbReference type="ARBA" id="ARBA00024339"/>
    </source>
</evidence>
<dbReference type="GO" id="GO:0005802">
    <property type="term" value="C:trans-Golgi network"/>
    <property type="evidence" value="ECO:0007669"/>
    <property type="project" value="TreeGrafter"/>
</dbReference>
<dbReference type="InterPro" id="IPR005373">
    <property type="entry name" value="PHAF1"/>
</dbReference>
<evidence type="ECO:0000259" key="3">
    <source>
        <dbReference type="Pfam" id="PF08975"/>
    </source>
</evidence>
<dbReference type="EMBL" id="ONZQ02000006">
    <property type="protein sequence ID" value="SPO02412.1"/>
    <property type="molecule type" value="Genomic_DNA"/>
</dbReference>
<feature type="region of interest" description="Disordered" evidence="2">
    <location>
        <begin position="1"/>
        <end position="21"/>
    </location>
</feature>
<dbReference type="SUPFAM" id="SSF55144">
    <property type="entry name" value="LigT-like"/>
    <property type="match status" value="1"/>
</dbReference>
<evidence type="ECO:0000313" key="5">
    <source>
        <dbReference type="Proteomes" id="UP001187682"/>
    </source>
</evidence>
<reference evidence="4" key="1">
    <citation type="submission" date="2018-03" db="EMBL/GenBank/DDBJ databases">
        <authorList>
            <person name="Guldener U."/>
        </authorList>
    </citation>
    <scope>NUCLEOTIDE SEQUENCE</scope>
</reference>
<gene>
    <name evidence="4" type="ORF">DNG_05085</name>
</gene>
<keyword evidence="5" id="KW-1185">Reference proteome</keyword>
<dbReference type="Pfam" id="PF08975">
    <property type="entry name" value="2H-phosphodiest"/>
    <property type="match status" value="1"/>
</dbReference>
<name>A0AAE8N088_9PEZI</name>
<dbReference type="InterPro" id="IPR009097">
    <property type="entry name" value="Cyclic_Pdiesterase"/>
</dbReference>
<dbReference type="PANTHER" id="PTHR13465:SF2">
    <property type="entry name" value="PHAGOSOME ASSEMBLY FACTOR 1"/>
    <property type="match status" value="1"/>
</dbReference>